<dbReference type="PANTHER" id="PTHR22899:SF0">
    <property type="entry name" value="F-BOX ASSOCIATED DOMAIN-CONTAINING PROTEIN-RELATED"/>
    <property type="match status" value="1"/>
</dbReference>
<feature type="domain" description="F-box" evidence="1">
    <location>
        <begin position="4"/>
        <end position="51"/>
    </location>
</feature>
<evidence type="ECO:0000313" key="4">
    <source>
        <dbReference type="WormBase" id="F08D12.8"/>
    </source>
</evidence>
<reference evidence="2 3" key="1">
    <citation type="journal article" date="1998" name="Science">
        <title>Genome sequence of the nematode C. elegans: a platform for investigating biology.</title>
        <authorList>
            <consortium name="The C. elegans sequencing consortium"/>
            <person name="Sulson J.E."/>
            <person name="Waterston R."/>
        </authorList>
    </citation>
    <scope>NUCLEOTIDE SEQUENCE [LARGE SCALE GENOMIC DNA]</scope>
    <source>
        <strain evidence="2 3">Bristol N2</strain>
    </source>
</reference>
<dbReference type="eggNOG" id="ENOG502TKTK">
    <property type="taxonomic scope" value="Eukaryota"/>
</dbReference>
<dbReference type="PhylomeDB" id="P91231"/>
<organism evidence="2 3">
    <name type="scientific">Caenorhabditis elegans</name>
    <dbReference type="NCBI Taxonomy" id="6239"/>
    <lineage>
        <taxon>Eukaryota</taxon>
        <taxon>Metazoa</taxon>
        <taxon>Ecdysozoa</taxon>
        <taxon>Nematoda</taxon>
        <taxon>Chromadorea</taxon>
        <taxon>Rhabditida</taxon>
        <taxon>Rhabditina</taxon>
        <taxon>Rhabditomorpha</taxon>
        <taxon>Rhabditoidea</taxon>
        <taxon>Rhabditidae</taxon>
        <taxon>Peloderinae</taxon>
        <taxon>Caenorhabditis</taxon>
    </lineage>
</organism>
<dbReference type="OrthoDB" id="10666420at2759"/>
<dbReference type="CTD" id="184178"/>
<dbReference type="PANTHER" id="PTHR22899">
    <property type="entry name" value="CYCLIN-RELATED F-BOX FAMILY"/>
    <property type="match status" value="1"/>
</dbReference>
<dbReference type="UCSC" id="F08D12.8">
    <property type="organism name" value="c. elegans"/>
</dbReference>
<dbReference type="AlphaFoldDB" id="P91231"/>
<evidence type="ECO:0000313" key="2">
    <source>
        <dbReference type="EMBL" id="CCD69006.1"/>
    </source>
</evidence>
<dbReference type="InterPro" id="IPR001810">
    <property type="entry name" value="F-box_dom"/>
</dbReference>
<dbReference type="WormBase" id="F08D12.8">
    <property type="protein sequence ID" value="CE09241"/>
    <property type="gene ID" value="WBGene00017251"/>
    <property type="gene designation" value="fbxb-105"/>
</dbReference>
<dbReference type="Pfam" id="PF07735">
    <property type="entry name" value="FBA_2"/>
    <property type="match status" value="1"/>
</dbReference>
<dbReference type="PaxDb" id="6239-F08D12.8"/>
<proteinExistence type="predicted"/>
<dbReference type="RefSeq" id="NP_494357.1">
    <property type="nucleotide sequence ID" value="NM_061956.4"/>
</dbReference>
<sequence length="332" mass="38252">MATSFPVLCLPNKNIRDVLQNMSTCNLIAFSLCSKATKSHVMHLKNDIQQISIKAFLSIDINILSHNQEVTSLVFFKKDYGRWNFESCESVTATETLTPLEPESDRVWVKRGFKLRDWIDHVMEIFNCSRIHEIYISRIGHEEHYISLSNAVKELKTETIFFSFCSDTVVQSVVANVQSNDISFNLSFNIEPSMQKHKVLTRHFERVSFSKDDTREALTLNDLLITNVSQLNISAHHLSFEELNIFIRHLISGSNRRLKIVGIVCAEATRNMQILLKGISHSVYSAELKIVARNENDYQLGDTIYVYQNCGRRLAMQTYLFEGVEKIVMRVY</sequence>
<dbReference type="Proteomes" id="UP000001940">
    <property type="component" value="Chromosome II"/>
</dbReference>
<evidence type="ECO:0000259" key="1">
    <source>
        <dbReference type="PROSITE" id="PS50181"/>
    </source>
</evidence>
<dbReference type="STRING" id="6239.F08D12.8.1"/>
<dbReference type="OMA" id="ARNENDY"/>
<dbReference type="InParanoid" id="P91231"/>
<dbReference type="InterPro" id="IPR012885">
    <property type="entry name" value="F-box_Sdz-33"/>
</dbReference>
<evidence type="ECO:0000313" key="3">
    <source>
        <dbReference type="Proteomes" id="UP000001940"/>
    </source>
</evidence>
<accession>P91231</accession>
<gene>
    <name evidence="2 4" type="primary">fbxb-105</name>
    <name evidence="2" type="ORF">CELE_F08D12.8</name>
    <name evidence="4" type="ORF">F08D12.8</name>
</gene>
<dbReference type="InterPro" id="IPR053222">
    <property type="entry name" value="Zygotic_Embryogenesis-Asso"/>
</dbReference>
<dbReference type="KEGG" id="cel:CELE_F08D12.8"/>
<protein>
    <submittedName>
        <fullName evidence="2">F-box domain-containing protein</fullName>
    </submittedName>
</protein>
<dbReference type="PROSITE" id="PS50181">
    <property type="entry name" value="FBOX"/>
    <property type="match status" value="1"/>
</dbReference>
<dbReference type="PIR" id="T25676">
    <property type="entry name" value="T25676"/>
</dbReference>
<keyword evidence="3" id="KW-1185">Reference proteome</keyword>
<dbReference type="Bgee" id="WBGene00017251">
    <property type="expression patterns" value="Expressed in embryo and 2 other cell types or tissues"/>
</dbReference>
<dbReference type="EMBL" id="BX284602">
    <property type="protein sequence ID" value="CCD69006.1"/>
    <property type="molecule type" value="Genomic_DNA"/>
</dbReference>
<dbReference type="Pfam" id="PF00646">
    <property type="entry name" value="F-box"/>
    <property type="match status" value="1"/>
</dbReference>
<dbReference type="FunCoup" id="P91231">
    <property type="interactions" value="811"/>
</dbReference>
<dbReference type="GeneID" id="184178"/>
<dbReference type="HOGENOM" id="CLU_028840_1_3_1"/>
<name>P91231_CAEEL</name>
<dbReference type="AGR" id="WB:WBGene00017251"/>